<dbReference type="EMBL" id="FNFE01000001">
    <property type="protein sequence ID" value="SDJ35858.1"/>
    <property type="molecule type" value="Genomic_DNA"/>
</dbReference>
<evidence type="ECO:0000256" key="1">
    <source>
        <dbReference type="SAM" id="Phobius"/>
    </source>
</evidence>
<gene>
    <name evidence="2" type="ORF">SAMN04515672_0301</name>
</gene>
<evidence type="ECO:0000313" key="2">
    <source>
        <dbReference type="EMBL" id="SDJ35858.1"/>
    </source>
</evidence>
<protein>
    <submittedName>
        <fullName evidence="2">Uncharacterized protein</fullName>
    </submittedName>
</protein>
<dbReference type="AlphaFoldDB" id="A0A1G8T2U2"/>
<reference evidence="3" key="1">
    <citation type="submission" date="2016-10" db="EMBL/GenBank/DDBJ databases">
        <authorList>
            <person name="Varghese N."/>
            <person name="Submissions S."/>
        </authorList>
    </citation>
    <scope>NUCLEOTIDE SEQUENCE [LARGE SCALE GENOMIC DNA]</scope>
    <source>
        <strain evidence="3">B4,CECT 8067,JCM 17497</strain>
    </source>
</reference>
<dbReference type="Proteomes" id="UP000198882">
    <property type="component" value="Unassembled WGS sequence"/>
</dbReference>
<dbReference type="STRING" id="1095776.SAMN04515672_0301"/>
<dbReference type="OrthoDB" id="333419at2157"/>
<accession>A0A1G8T2U2</accession>
<sequence>MVVETRLQIATVCSSVLPETVWDRHSNPKSGWSRLLSYPVLIVALYARNWRLLGATCVFLLINPILFPAPESDSKAWMSRVVRAEQEWTDAGNPLVGLGFPQVLNLVQIPVFCYNVYAAYRRYPFRTAVFTVATMILKLWFVAELVERSSPAET</sequence>
<keyword evidence="1" id="KW-0472">Membrane</keyword>
<dbReference type="InterPro" id="IPR046595">
    <property type="entry name" value="DUF6653"/>
</dbReference>
<feature type="transmembrane region" description="Helical" evidence="1">
    <location>
        <begin position="52"/>
        <end position="69"/>
    </location>
</feature>
<keyword evidence="1" id="KW-1133">Transmembrane helix</keyword>
<dbReference type="Pfam" id="PF20358">
    <property type="entry name" value="DUF6653"/>
    <property type="match status" value="1"/>
</dbReference>
<name>A0A1G8T2U2_9EURY</name>
<feature type="transmembrane region" description="Helical" evidence="1">
    <location>
        <begin position="103"/>
        <end position="120"/>
    </location>
</feature>
<organism evidence="2 3">
    <name type="scientific">Natronorubrum texcoconense</name>
    <dbReference type="NCBI Taxonomy" id="1095776"/>
    <lineage>
        <taxon>Archaea</taxon>
        <taxon>Methanobacteriati</taxon>
        <taxon>Methanobacteriota</taxon>
        <taxon>Stenosarchaea group</taxon>
        <taxon>Halobacteria</taxon>
        <taxon>Halobacteriales</taxon>
        <taxon>Natrialbaceae</taxon>
        <taxon>Natronorubrum</taxon>
    </lineage>
</organism>
<evidence type="ECO:0000313" key="3">
    <source>
        <dbReference type="Proteomes" id="UP000198882"/>
    </source>
</evidence>
<dbReference type="RefSeq" id="WP_090302854.1">
    <property type="nucleotide sequence ID" value="NZ_FNFE01000001.1"/>
</dbReference>
<keyword evidence="3" id="KW-1185">Reference proteome</keyword>
<keyword evidence="1" id="KW-0812">Transmembrane</keyword>
<proteinExistence type="predicted"/>